<evidence type="ECO:0000313" key="1">
    <source>
        <dbReference type="EMBL" id="KAF0930888.1"/>
    </source>
</evidence>
<gene>
    <name evidence="1" type="ORF">E2562_036982</name>
</gene>
<keyword evidence="2" id="KW-1185">Reference proteome</keyword>
<name>A0A6G1F1U6_9ORYZ</name>
<dbReference type="EMBL" id="SPHZ02000002">
    <property type="protein sequence ID" value="KAF0930888.1"/>
    <property type="molecule type" value="Genomic_DNA"/>
</dbReference>
<evidence type="ECO:0000313" key="2">
    <source>
        <dbReference type="Proteomes" id="UP000479710"/>
    </source>
</evidence>
<comment type="caution">
    <text evidence="1">The sequence shown here is derived from an EMBL/GenBank/DDBJ whole genome shotgun (WGS) entry which is preliminary data.</text>
</comment>
<protein>
    <submittedName>
        <fullName evidence="1">Uncharacterized protein</fullName>
    </submittedName>
</protein>
<reference evidence="1 2" key="1">
    <citation type="submission" date="2019-11" db="EMBL/GenBank/DDBJ databases">
        <title>Whole genome sequence of Oryza granulata.</title>
        <authorList>
            <person name="Li W."/>
        </authorList>
    </citation>
    <scope>NUCLEOTIDE SEQUENCE [LARGE SCALE GENOMIC DNA]</scope>
    <source>
        <strain evidence="2">cv. Menghai</strain>
        <tissue evidence="1">Leaf</tissue>
    </source>
</reference>
<dbReference type="AlphaFoldDB" id="A0A6G1F1U6"/>
<organism evidence="1 2">
    <name type="scientific">Oryza meyeriana var. granulata</name>
    <dbReference type="NCBI Taxonomy" id="110450"/>
    <lineage>
        <taxon>Eukaryota</taxon>
        <taxon>Viridiplantae</taxon>
        <taxon>Streptophyta</taxon>
        <taxon>Embryophyta</taxon>
        <taxon>Tracheophyta</taxon>
        <taxon>Spermatophyta</taxon>
        <taxon>Magnoliopsida</taxon>
        <taxon>Liliopsida</taxon>
        <taxon>Poales</taxon>
        <taxon>Poaceae</taxon>
        <taxon>BOP clade</taxon>
        <taxon>Oryzoideae</taxon>
        <taxon>Oryzeae</taxon>
        <taxon>Oryzinae</taxon>
        <taxon>Oryza</taxon>
        <taxon>Oryza meyeriana</taxon>
    </lineage>
</organism>
<dbReference type="Proteomes" id="UP000479710">
    <property type="component" value="Unassembled WGS sequence"/>
</dbReference>
<sequence length="87" mass="9328">MASPRIIPVMCGDTTTVAECRCGDTTTVAECRCGDNGVAEERSCGQKIPANNPGRAQLRRGQNDDMGLQGLLRGCTIFGKQSLQKRI</sequence>
<accession>A0A6G1F1U6</accession>
<proteinExistence type="predicted"/>